<proteinExistence type="predicted"/>
<comment type="caution">
    <text evidence="1">The sequence shown here is derived from an EMBL/GenBank/DDBJ whole genome shotgun (WGS) entry which is preliminary data.</text>
</comment>
<reference evidence="2" key="1">
    <citation type="journal article" date="2023" name="Nat. Plants">
        <title>Single-cell RNA sequencing provides a high-resolution roadmap for understanding the multicellular compartmentation of specialized metabolism.</title>
        <authorList>
            <person name="Sun S."/>
            <person name="Shen X."/>
            <person name="Li Y."/>
            <person name="Li Y."/>
            <person name="Wang S."/>
            <person name="Li R."/>
            <person name="Zhang H."/>
            <person name="Shen G."/>
            <person name="Guo B."/>
            <person name="Wei J."/>
            <person name="Xu J."/>
            <person name="St-Pierre B."/>
            <person name="Chen S."/>
            <person name="Sun C."/>
        </authorList>
    </citation>
    <scope>NUCLEOTIDE SEQUENCE [LARGE SCALE GENOMIC DNA]</scope>
</reference>
<dbReference type="Proteomes" id="UP001060085">
    <property type="component" value="Linkage Group LG06"/>
</dbReference>
<accession>A0ACC0AHT5</accession>
<dbReference type="EMBL" id="CM044706">
    <property type="protein sequence ID" value="KAI5660415.1"/>
    <property type="molecule type" value="Genomic_DNA"/>
</dbReference>
<evidence type="ECO:0000313" key="2">
    <source>
        <dbReference type="Proteomes" id="UP001060085"/>
    </source>
</evidence>
<organism evidence="1 2">
    <name type="scientific">Catharanthus roseus</name>
    <name type="common">Madagascar periwinkle</name>
    <name type="synonym">Vinca rosea</name>
    <dbReference type="NCBI Taxonomy" id="4058"/>
    <lineage>
        <taxon>Eukaryota</taxon>
        <taxon>Viridiplantae</taxon>
        <taxon>Streptophyta</taxon>
        <taxon>Embryophyta</taxon>
        <taxon>Tracheophyta</taxon>
        <taxon>Spermatophyta</taxon>
        <taxon>Magnoliopsida</taxon>
        <taxon>eudicotyledons</taxon>
        <taxon>Gunneridae</taxon>
        <taxon>Pentapetalae</taxon>
        <taxon>asterids</taxon>
        <taxon>lamiids</taxon>
        <taxon>Gentianales</taxon>
        <taxon>Apocynaceae</taxon>
        <taxon>Rauvolfioideae</taxon>
        <taxon>Vinceae</taxon>
        <taxon>Catharanthinae</taxon>
        <taxon>Catharanthus</taxon>
    </lineage>
</organism>
<evidence type="ECO:0000313" key="1">
    <source>
        <dbReference type="EMBL" id="KAI5660415.1"/>
    </source>
</evidence>
<keyword evidence="2" id="KW-1185">Reference proteome</keyword>
<name>A0ACC0AHT5_CATRO</name>
<gene>
    <name evidence="1" type="ORF">M9H77_29208</name>
</gene>
<protein>
    <submittedName>
        <fullName evidence="1">Uncharacterized protein</fullName>
    </submittedName>
</protein>
<sequence length="306" mass="31428">MDTEEIPSAPSTPATPGTPGAPLFGGFKSERTNNYKKSLLKSCKCFSVEAWALEEGSLPPVSCTMPLPPPPVSLTRKVGAEFIGTLILIFAGTATAIVNQKTGGSETLIGLAASTGLAVMIVILATGHISGAHLNPSVTIAFAALKHFPWKNVPAYIVAQILASICAAFILKGIFHPIMGGGVTVPSCGNGEAFVLEFIITFNLMFVVTAVATDTRAVGELAGIAVGATVMLNILIAGPATGASMNPVRTLGPAIAANNFKAIWVYLTAPILGALAGAGVYTAVKLPDDKAARVDKPSSAAPSFRR</sequence>